<dbReference type="GO" id="GO:0006508">
    <property type="term" value="P:proteolysis"/>
    <property type="evidence" value="ECO:0007669"/>
    <property type="project" value="InterPro"/>
</dbReference>
<keyword evidence="3" id="KW-1185">Reference proteome</keyword>
<dbReference type="PANTHER" id="PTHR43666">
    <property type="entry name" value="TLDD PROTEIN"/>
    <property type="match status" value="1"/>
</dbReference>
<evidence type="ECO:0000259" key="1">
    <source>
        <dbReference type="Pfam" id="PF19289"/>
    </source>
</evidence>
<sequence>MLNKERIYEIIDFVIKEAEGYNTQVLVFSNEMGLTRFAKSEIHQNVFEDKTEVIITILEGKKQSQIATTLYDKEGLRAAVKEAINNLKFLPEGEVELSLVSSPKLIEDEDFNKELDTVFNIEGRARLIKQGINLLEPGYKTYGALSYGIMNVAYGNSIGIKRFMKGNNVEFNVLVSNEKGGTGYAQLISNRPGDLDIIGAFKIAYEKAKMNRNPMRIKPGPYTVILEPLAVGDLLTYMAYIGFSGKSVQDHRSFLTGKKGEKIFDERITIVDDFTDENTLTLPFDTEGYPRQKVTIIENGIVKDLVYDQASAIKDGVKSTGHSINMFEIGGMPLNLVMLAGDQSLEEIIKSTENGLLITRFHYMNVVNPRQAILTALTRDGVFKIENGKIVGAVENMRFTESMFEAFNNVIAISRERQRTKAFIGNYYVPALKIKNFHFTGNTNV</sequence>
<feature type="domain" description="Metalloprotease TldD/E C-terminal" evidence="1">
    <location>
        <begin position="220"/>
        <end position="441"/>
    </location>
</feature>
<accession>A0A3Q9HPQ0</accession>
<organism evidence="2 3">
    <name type="scientific">Anoxybacter fermentans</name>
    <dbReference type="NCBI Taxonomy" id="1323375"/>
    <lineage>
        <taxon>Bacteria</taxon>
        <taxon>Bacillati</taxon>
        <taxon>Bacillota</taxon>
        <taxon>Clostridia</taxon>
        <taxon>Halanaerobiales</taxon>
        <taxon>Anoxybacter</taxon>
    </lineage>
</organism>
<dbReference type="RefSeq" id="WP_127016204.1">
    <property type="nucleotide sequence ID" value="NZ_CP016379.1"/>
</dbReference>
<dbReference type="EMBL" id="CP016379">
    <property type="protein sequence ID" value="AZR72866.1"/>
    <property type="molecule type" value="Genomic_DNA"/>
</dbReference>
<dbReference type="InterPro" id="IPR045569">
    <property type="entry name" value="Metalloprtase-TldD/E_C"/>
</dbReference>
<dbReference type="InterPro" id="IPR036059">
    <property type="entry name" value="TldD/PmbA_sf"/>
</dbReference>
<gene>
    <name evidence="2" type="ORF">BBF96_05355</name>
</gene>
<dbReference type="Gene3D" id="3.30.2290.10">
    <property type="entry name" value="PmbA/TldD superfamily"/>
    <property type="match status" value="1"/>
</dbReference>
<dbReference type="PANTHER" id="PTHR43666:SF1">
    <property type="entry name" value="CONSERVED PROTEIN"/>
    <property type="match status" value="1"/>
</dbReference>
<dbReference type="Proteomes" id="UP000267250">
    <property type="component" value="Chromosome"/>
</dbReference>
<name>A0A3Q9HPQ0_9FIRM</name>
<dbReference type="GO" id="GO:0008237">
    <property type="term" value="F:metallopeptidase activity"/>
    <property type="evidence" value="ECO:0007669"/>
    <property type="project" value="InterPro"/>
</dbReference>
<reference evidence="2 3" key="1">
    <citation type="submission" date="2016-07" db="EMBL/GenBank/DDBJ databases">
        <title>Genome and transcriptome analysis of iron-reducing fermentative bacteria Anoxybacter fermentans.</title>
        <authorList>
            <person name="Zeng X."/>
            <person name="Shao Z."/>
        </authorList>
    </citation>
    <scope>NUCLEOTIDE SEQUENCE [LARGE SCALE GENOMIC DNA]</scope>
    <source>
        <strain evidence="2 3">DY22613</strain>
    </source>
</reference>
<dbReference type="KEGG" id="aft:BBF96_05355"/>
<protein>
    <recommendedName>
        <fullName evidence="1">Metalloprotease TldD/E C-terminal domain-containing protein</fullName>
    </recommendedName>
</protein>
<evidence type="ECO:0000313" key="2">
    <source>
        <dbReference type="EMBL" id="AZR72866.1"/>
    </source>
</evidence>
<dbReference type="InterPro" id="IPR035068">
    <property type="entry name" value="TldD/PmbA_N"/>
</dbReference>
<dbReference type="SUPFAM" id="SSF111283">
    <property type="entry name" value="Putative modulator of DNA gyrase, PmbA/TldD"/>
    <property type="match status" value="1"/>
</dbReference>
<evidence type="ECO:0000313" key="3">
    <source>
        <dbReference type="Proteomes" id="UP000267250"/>
    </source>
</evidence>
<dbReference type="OrthoDB" id="9803618at2"/>
<proteinExistence type="predicted"/>
<dbReference type="AlphaFoldDB" id="A0A3Q9HPQ0"/>
<dbReference type="Pfam" id="PF19289">
    <property type="entry name" value="PmbA_TldD_3rd"/>
    <property type="match status" value="1"/>
</dbReference>